<comment type="caution">
    <text evidence="2">The sequence shown here is derived from an EMBL/GenBank/DDBJ whole genome shotgun (WGS) entry which is preliminary data.</text>
</comment>
<dbReference type="AlphaFoldDB" id="A0A1J5P073"/>
<accession>A0A1J5P073</accession>
<evidence type="ECO:0000256" key="1">
    <source>
        <dbReference type="SAM" id="MobiDB-lite"/>
    </source>
</evidence>
<gene>
    <name evidence="2" type="ORF">GALL_539640</name>
</gene>
<feature type="compositionally biased region" description="Polar residues" evidence="1">
    <location>
        <begin position="1"/>
        <end position="22"/>
    </location>
</feature>
<name>A0A1J5P073_9ZZZZ</name>
<reference evidence="2" key="1">
    <citation type="submission" date="2016-10" db="EMBL/GenBank/DDBJ databases">
        <title>Sequence of Gallionella enrichment culture.</title>
        <authorList>
            <person name="Poehlein A."/>
            <person name="Muehling M."/>
            <person name="Daniel R."/>
        </authorList>
    </citation>
    <scope>NUCLEOTIDE SEQUENCE</scope>
</reference>
<evidence type="ECO:0000313" key="2">
    <source>
        <dbReference type="EMBL" id="OIQ64486.1"/>
    </source>
</evidence>
<protein>
    <submittedName>
        <fullName evidence="2">Uncharacterized protein</fullName>
    </submittedName>
</protein>
<organism evidence="2">
    <name type="scientific">mine drainage metagenome</name>
    <dbReference type="NCBI Taxonomy" id="410659"/>
    <lineage>
        <taxon>unclassified sequences</taxon>
        <taxon>metagenomes</taxon>
        <taxon>ecological metagenomes</taxon>
    </lineage>
</organism>
<feature type="region of interest" description="Disordered" evidence="1">
    <location>
        <begin position="1"/>
        <end position="23"/>
    </location>
</feature>
<sequence length="170" mass="18368">MNSQPRNAMENGLTSQLTNSVTPMPRTCWRTSCSAEKSTLTSIGMIITQISKPTGKFTCATSMRPIAWNTPGSHCPKAIPATMHRKTQTDRKRSNPLMGAPAARWPVTSQDALMAYDRLKSRAVLCSMALASLSTGRLTSNSSRRLSACRVWRNASSFCTSVPSPAEGSG</sequence>
<proteinExistence type="predicted"/>
<dbReference type="EMBL" id="MLJW01008076">
    <property type="protein sequence ID" value="OIQ64486.1"/>
    <property type="molecule type" value="Genomic_DNA"/>
</dbReference>